<evidence type="ECO:0000256" key="6">
    <source>
        <dbReference type="ARBA" id="ARBA00023069"/>
    </source>
</evidence>
<name>A0A9P0HBI4_NEZVI</name>
<keyword evidence="9" id="KW-0175">Coiled coil</keyword>
<evidence type="ECO:0000313" key="11">
    <source>
        <dbReference type="EMBL" id="CAH1398956.1"/>
    </source>
</evidence>
<dbReference type="GO" id="GO:0070840">
    <property type="term" value="F:dynein complex binding"/>
    <property type="evidence" value="ECO:0007669"/>
    <property type="project" value="TreeGrafter"/>
</dbReference>
<evidence type="ECO:0000256" key="7">
    <source>
        <dbReference type="ARBA" id="ARBA00023273"/>
    </source>
</evidence>
<feature type="region of interest" description="Disordered" evidence="10">
    <location>
        <begin position="215"/>
        <end position="238"/>
    </location>
</feature>
<feature type="region of interest" description="Disordered" evidence="10">
    <location>
        <begin position="1034"/>
        <end position="1062"/>
    </location>
</feature>
<sequence length="1275" mass="147445">MVVEEDIFGPFPRMTKEAIKDVCKKHKLYNTPHLNDVLYLHYKGYSKIENLEEYTGLKCLWLENNGIGKIENLDQQVELRSLYLQNNLIQCIENLEMLSKLDTVNLCHNNIKKIENLSSLGQLNTLNISHNHIETIQDLEHLGDCKSLSVVDLSHNYIQDPNVIEIFGKMDSLRVLSLMGNPVVGKIRYYRKIFTLKCQHLTYLDDRPVFPQDRSAAEAWQKGGEEAEQKSREDFRKLEDQKIMDSVNALMHLVKKNRKRKDEAEKEWKKQKEEIDDSHIEEEPNQEDDNSSIYDSQESLFSGAEDGFGSSCSTCSGSTDLDGYEFYKKKPGRRRDPLTLSSKRRKNPYDKRKVNEETRDKENPPKKKNDFSKVDFDNLFIRKEANNDNKDLNEVPLLEEFEEEDILLQNANEELMSVGKFNEIYFKAANSSNDLELFHETEQVKLQQNKKQVESAEFECSIRTNDEKFDRERETLIKEKNALKKAPKTNNDDFLNLLSFSYKAGTKDGDHQDGVQYSTNNTEEKVLVSEINEPSIDYSHNESTEGIFRQKINKPTTYSDIFNISEESKLENNKQVLVNAFKTKQLITEIDSEEPILSLPKKISDIPFENESQNSYRNGNEENADFKNANHKQEIEFLMASTQNFQEKNEVSNSNTVNSADNLPEFHLVESHMNELKKLMNQYNKLDEQGMNKNNRSCSKQNEQEEYFEDCILNDKRKLEDVERTDDTEVAKQNLPFLLKHDEVLKIPQIIQNTEKNELVQFSSENLIQQTVNNPIFNEEGSSSDQKLPVNNSSFNVLQDINGREHHKQIKSNVNKLNNEDQIEINIESLINAYTELTINENISEHTVIADNKININTIENVKTEIVTASKKNNDERLESSIQNGNNEIKIYEDNYDDSIVSVNKSNCINELVNYNTTISEEKTLTESNKIITGVIEEIYNTFLKSTDDNPTEKMHEINLDKLTERRESQETKLEINKDVRDSIPKHDGNSVLVYDSDDEDELTLLRGYSGPHSFDNILLKRCQNAKILPVKKSRKNKLESEKTKGNEVSNKPIEDHNENSNSFPIFGRLPVNQCTYEIGELEINEQTIPETKTYEIYVDDQDKIENYSSSDVGINFESKDQAIEKYNKSCKENEKIMEEIKKMILENDKKDESTENSNELNNVESTNREDLNNEQTEIDNVSKNEILYNNYISNSEDILDLAHAIVSGNSSPSLNSEHLKSKINYKKNDDNMTDDGKEKAILTQENENNENCQNNLKNKTDLTEHEENGMKELC</sequence>
<dbReference type="PROSITE" id="PS51450">
    <property type="entry name" value="LRR"/>
    <property type="match status" value="4"/>
</dbReference>
<feature type="compositionally biased region" description="Basic and acidic residues" evidence="10">
    <location>
        <begin position="223"/>
        <end position="238"/>
    </location>
</feature>
<dbReference type="InterPro" id="IPR001611">
    <property type="entry name" value="Leu-rich_rpt"/>
</dbReference>
<dbReference type="GO" id="GO:0035082">
    <property type="term" value="P:axoneme assembly"/>
    <property type="evidence" value="ECO:0007669"/>
    <property type="project" value="TreeGrafter"/>
</dbReference>
<comment type="subcellular location">
    <subcellularLocation>
        <location evidence="2">Cell projection</location>
        <location evidence="2">Cilium</location>
    </subcellularLocation>
</comment>
<evidence type="ECO:0000256" key="4">
    <source>
        <dbReference type="ARBA" id="ARBA00022614"/>
    </source>
</evidence>
<evidence type="ECO:0000256" key="3">
    <source>
        <dbReference type="ARBA" id="ARBA00006453"/>
    </source>
</evidence>
<feature type="compositionally biased region" description="Basic and acidic residues" evidence="10">
    <location>
        <begin position="347"/>
        <end position="371"/>
    </location>
</feature>
<dbReference type="AlphaFoldDB" id="A0A9P0HBI4"/>
<organism evidence="11 12">
    <name type="scientific">Nezara viridula</name>
    <name type="common">Southern green stink bug</name>
    <name type="synonym">Cimex viridulus</name>
    <dbReference type="NCBI Taxonomy" id="85310"/>
    <lineage>
        <taxon>Eukaryota</taxon>
        <taxon>Metazoa</taxon>
        <taxon>Ecdysozoa</taxon>
        <taxon>Arthropoda</taxon>
        <taxon>Hexapoda</taxon>
        <taxon>Insecta</taxon>
        <taxon>Pterygota</taxon>
        <taxon>Neoptera</taxon>
        <taxon>Paraneoptera</taxon>
        <taxon>Hemiptera</taxon>
        <taxon>Heteroptera</taxon>
        <taxon>Panheteroptera</taxon>
        <taxon>Pentatomomorpha</taxon>
        <taxon>Pentatomoidea</taxon>
        <taxon>Pentatomidae</taxon>
        <taxon>Pentatominae</taxon>
        <taxon>Nezara</taxon>
    </lineage>
</organism>
<evidence type="ECO:0000256" key="10">
    <source>
        <dbReference type="SAM" id="MobiDB-lite"/>
    </source>
</evidence>
<dbReference type="Gene3D" id="3.80.10.10">
    <property type="entry name" value="Ribonuclease Inhibitor"/>
    <property type="match status" value="2"/>
</dbReference>
<dbReference type="Pfam" id="PF14580">
    <property type="entry name" value="LRR_9"/>
    <property type="match status" value="1"/>
</dbReference>
<feature type="coiled-coil region" evidence="9">
    <location>
        <begin position="669"/>
        <end position="696"/>
    </location>
</feature>
<comment type="function">
    <text evidence="1">Cilium-specific protein required for cilia structures.</text>
</comment>
<comment type="similarity">
    <text evidence="3">Belongs to the DNAAF1 family.</text>
</comment>
<dbReference type="GO" id="GO:0005930">
    <property type="term" value="C:axoneme"/>
    <property type="evidence" value="ECO:0007669"/>
    <property type="project" value="TreeGrafter"/>
</dbReference>
<evidence type="ECO:0000256" key="2">
    <source>
        <dbReference type="ARBA" id="ARBA00004138"/>
    </source>
</evidence>
<dbReference type="PANTHER" id="PTHR45973">
    <property type="entry name" value="PROTEIN PHOSPHATASE 1 REGULATORY SUBUNIT SDS22-RELATED"/>
    <property type="match status" value="1"/>
</dbReference>
<keyword evidence="7" id="KW-0966">Cell projection</keyword>
<feature type="compositionally biased region" description="Polar residues" evidence="10">
    <location>
        <begin position="1156"/>
        <end position="1166"/>
    </location>
</feature>
<evidence type="ECO:0000256" key="1">
    <source>
        <dbReference type="ARBA" id="ARBA00003843"/>
    </source>
</evidence>
<keyword evidence="5" id="KW-0677">Repeat</keyword>
<dbReference type="FunFam" id="3.80.10.10:FF:000166">
    <property type="entry name" value="Dynein assembly factor 1, axonemal"/>
    <property type="match status" value="1"/>
</dbReference>
<feature type="region of interest" description="Disordered" evidence="10">
    <location>
        <begin position="254"/>
        <end position="293"/>
    </location>
</feature>
<keyword evidence="12" id="KW-1185">Reference proteome</keyword>
<dbReference type="SUPFAM" id="SSF52075">
    <property type="entry name" value="Outer arm dynein light chain 1"/>
    <property type="match status" value="1"/>
</dbReference>
<feature type="compositionally biased region" description="Basic and acidic residues" evidence="10">
    <location>
        <begin position="260"/>
        <end position="282"/>
    </location>
</feature>
<evidence type="ECO:0000256" key="5">
    <source>
        <dbReference type="ARBA" id="ARBA00022737"/>
    </source>
</evidence>
<accession>A0A9P0HBI4</accession>
<evidence type="ECO:0000256" key="9">
    <source>
        <dbReference type="SAM" id="Coils"/>
    </source>
</evidence>
<dbReference type="SMART" id="SM00365">
    <property type="entry name" value="LRR_SD22"/>
    <property type="match status" value="4"/>
</dbReference>
<dbReference type="InterPro" id="IPR032675">
    <property type="entry name" value="LRR_dom_sf"/>
</dbReference>
<evidence type="ECO:0000256" key="8">
    <source>
        <dbReference type="ARBA" id="ARBA00024433"/>
    </source>
</evidence>
<evidence type="ECO:0000313" key="12">
    <source>
        <dbReference type="Proteomes" id="UP001152798"/>
    </source>
</evidence>
<dbReference type="EMBL" id="OV725080">
    <property type="protein sequence ID" value="CAH1398956.1"/>
    <property type="molecule type" value="Genomic_DNA"/>
</dbReference>
<dbReference type="Proteomes" id="UP001152798">
    <property type="component" value="Chromosome 4"/>
</dbReference>
<dbReference type="InterPro" id="IPR050576">
    <property type="entry name" value="Cilia_flagella_integrity"/>
</dbReference>
<feature type="compositionally biased region" description="Basic and acidic residues" evidence="10">
    <location>
        <begin position="1037"/>
        <end position="1046"/>
    </location>
</feature>
<reference evidence="11" key="1">
    <citation type="submission" date="2022-01" db="EMBL/GenBank/DDBJ databases">
        <authorList>
            <person name="King R."/>
        </authorList>
    </citation>
    <scope>NUCLEOTIDE SEQUENCE</scope>
</reference>
<protein>
    <recommendedName>
        <fullName evidence="8">Dynein axonemal assembly factor 1 homolog</fullName>
    </recommendedName>
</protein>
<dbReference type="PANTHER" id="PTHR45973:SF9">
    <property type="entry name" value="LEUCINE-RICH REPEAT-CONTAINING PROTEIN 46"/>
    <property type="match status" value="1"/>
</dbReference>
<keyword evidence="4" id="KW-0433">Leucine-rich repeat</keyword>
<feature type="coiled-coil region" evidence="9">
    <location>
        <begin position="859"/>
        <end position="895"/>
    </location>
</feature>
<gene>
    <name evidence="11" type="ORF">NEZAVI_LOCUS8508</name>
</gene>
<proteinExistence type="inferred from homology"/>
<dbReference type="OrthoDB" id="1904536at2759"/>
<keyword evidence="6" id="KW-0969">Cilium</keyword>
<feature type="region of interest" description="Disordered" evidence="10">
    <location>
        <begin position="1148"/>
        <end position="1178"/>
    </location>
</feature>
<feature type="region of interest" description="Disordered" evidence="10">
    <location>
        <begin position="323"/>
        <end position="371"/>
    </location>
</feature>